<dbReference type="InterPro" id="IPR013321">
    <property type="entry name" value="Arc_rbn_hlx_hlx"/>
</dbReference>
<accession>A0ABT1E146</accession>
<evidence type="ECO:0000259" key="2">
    <source>
        <dbReference type="Pfam" id="PF18755"/>
    </source>
</evidence>
<dbReference type="Gene3D" id="1.10.1220.10">
    <property type="entry name" value="Met repressor-like"/>
    <property type="match status" value="1"/>
</dbReference>
<name>A0ABT1E146_9ACTN</name>
<dbReference type="Pfam" id="PF18755">
    <property type="entry name" value="RAMA"/>
    <property type="match status" value="1"/>
</dbReference>
<dbReference type="Proteomes" id="UP001523369">
    <property type="component" value="Unassembled WGS sequence"/>
</dbReference>
<dbReference type="InterPro" id="IPR040843">
    <property type="entry name" value="RAMA"/>
</dbReference>
<gene>
    <name evidence="3" type="ORF">M1L60_40390</name>
</gene>
<protein>
    <recommendedName>
        <fullName evidence="2">RAMA domain-containing protein</fullName>
    </recommendedName>
</protein>
<comment type="caution">
    <text evidence="3">The sequence shown here is derived from an EMBL/GenBank/DDBJ whole genome shotgun (WGS) entry which is preliminary data.</text>
</comment>
<evidence type="ECO:0000313" key="3">
    <source>
        <dbReference type="EMBL" id="MCO8276858.1"/>
    </source>
</evidence>
<evidence type="ECO:0000256" key="1">
    <source>
        <dbReference type="SAM" id="MobiDB-lite"/>
    </source>
</evidence>
<dbReference type="EMBL" id="JAMYJR010000051">
    <property type="protein sequence ID" value="MCO8276858.1"/>
    <property type="molecule type" value="Genomic_DNA"/>
</dbReference>
<evidence type="ECO:0000313" key="4">
    <source>
        <dbReference type="Proteomes" id="UP001523369"/>
    </source>
</evidence>
<organism evidence="3 4">
    <name type="scientific">Paractinoplanes aksuensis</name>
    <dbReference type="NCBI Taxonomy" id="2939490"/>
    <lineage>
        <taxon>Bacteria</taxon>
        <taxon>Bacillati</taxon>
        <taxon>Actinomycetota</taxon>
        <taxon>Actinomycetes</taxon>
        <taxon>Micromonosporales</taxon>
        <taxon>Micromonosporaceae</taxon>
        <taxon>Paractinoplanes</taxon>
    </lineage>
</organism>
<feature type="region of interest" description="Disordered" evidence="1">
    <location>
        <begin position="34"/>
        <end position="57"/>
    </location>
</feature>
<dbReference type="RefSeq" id="WP_253242881.1">
    <property type="nucleotide sequence ID" value="NZ_JAMYJR010000051.1"/>
</dbReference>
<reference evidence="3 4" key="1">
    <citation type="submission" date="2022-06" db="EMBL/GenBank/DDBJ databases">
        <title>New Species of the Genus Actinoplanes, ActinopZanes ferrugineus.</title>
        <authorList>
            <person name="Ding P."/>
        </authorList>
    </citation>
    <scope>NUCLEOTIDE SEQUENCE [LARGE SCALE GENOMIC DNA]</scope>
    <source>
        <strain evidence="3 4">TRM88003</strain>
    </source>
</reference>
<sequence>MRRIEIDDEVYAHLENNVKGFEQPNDVLRRLLLDPPPSGAGAVNEAPTAGPRSPGRLRSLLDNGKVAAGDIVRHSQVRKGRTFTAVIEDDGWIKTDKGSYREPSPALGDLVETSIDGWAYWIHEPTKKSLRTLRSEIGGV</sequence>
<keyword evidence="4" id="KW-1185">Reference proteome</keyword>
<proteinExistence type="predicted"/>
<feature type="domain" description="RAMA" evidence="2">
    <location>
        <begin position="41"/>
        <end position="136"/>
    </location>
</feature>